<evidence type="ECO:0000256" key="2">
    <source>
        <dbReference type="ARBA" id="ARBA00006425"/>
    </source>
</evidence>
<comment type="subcellular location">
    <subcellularLocation>
        <location evidence="1">Mitochondrion</location>
    </subcellularLocation>
</comment>
<dbReference type="InterPro" id="IPR036549">
    <property type="entry name" value="CX6/COA6-like_sf"/>
</dbReference>
<reference evidence="6 7" key="1">
    <citation type="journal article" date="2020" name="Genome Biol. Evol.">
        <title>A new high-quality draft genome assembly of the Chinese cordyceps Ophiocordyceps sinensis.</title>
        <authorList>
            <person name="Shu R."/>
            <person name="Zhang J."/>
            <person name="Meng Q."/>
            <person name="Zhang H."/>
            <person name="Zhou G."/>
            <person name="Li M."/>
            <person name="Wu P."/>
            <person name="Zhao Y."/>
            <person name="Chen C."/>
            <person name="Qin Q."/>
        </authorList>
    </citation>
    <scope>NUCLEOTIDE SEQUENCE [LARGE SCALE GENOMIC DNA]</scope>
    <source>
        <strain evidence="6 7">IOZ07</strain>
    </source>
</reference>
<comment type="caution">
    <text evidence="6">The sequence shown here is derived from an EMBL/GenBank/DDBJ whole genome shotgun (WGS) entry which is preliminary data.</text>
</comment>
<evidence type="ECO:0000256" key="5">
    <source>
        <dbReference type="SAM" id="MobiDB-lite"/>
    </source>
</evidence>
<dbReference type="AlphaFoldDB" id="A0A8H4PQG2"/>
<name>A0A8H4PQG2_9HYPO</name>
<dbReference type="SUPFAM" id="SSF47694">
    <property type="entry name" value="Cytochrome c oxidase subunit h"/>
    <property type="match status" value="1"/>
</dbReference>
<proteinExistence type="inferred from homology"/>
<evidence type="ECO:0000256" key="3">
    <source>
        <dbReference type="ARBA" id="ARBA00023128"/>
    </source>
</evidence>
<dbReference type="GO" id="GO:0033617">
    <property type="term" value="P:mitochondrial respiratory chain complex IV assembly"/>
    <property type="evidence" value="ECO:0007669"/>
    <property type="project" value="TreeGrafter"/>
</dbReference>
<feature type="region of interest" description="Disordered" evidence="5">
    <location>
        <begin position="1"/>
        <end position="34"/>
    </location>
</feature>
<evidence type="ECO:0008006" key="8">
    <source>
        <dbReference type="Google" id="ProtNLM"/>
    </source>
</evidence>
<feature type="region of interest" description="Disordered" evidence="5">
    <location>
        <begin position="112"/>
        <end position="153"/>
    </location>
</feature>
<comment type="similarity">
    <text evidence="2">Belongs to the cytochrome c oxidase subunit 6B family.</text>
</comment>
<keyword evidence="7" id="KW-1185">Reference proteome</keyword>
<evidence type="ECO:0000256" key="1">
    <source>
        <dbReference type="ARBA" id="ARBA00004173"/>
    </source>
</evidence>
<gene>
    <name evidence="6" type="ORF">G6O67_004944</name>
</gene>
<organism evidence="6 7">
    <name type="scientific">Ophiocordyceps sinensis</name>
    <dbReference type="NCBI Taxonomy" id="72228"/>
    <lineage>
        <taxon>Eukaryota</taxon>
        <taxon>Fungi</taxon>
        <taxon>Dikarya</taxon>
        <taxon>Ascomycota</taxon>
        <taxon>Pezizomycotina</taxon>
        <taxon>Sordariomycetes</taxon>
        <taxon>Hypocreomycetidae</taxon>
        <taxon>Hypocreales</taxon>
        <taxon>Ophiocordycipitaceae</taxon>
        <taxon>Ophiocordyceps</taxon>
    </lineage>
</organism>
<dbReference type="InterPro" id="IPR048281">
    <property type="entry name" value="COA6_fun"/>
</dbReference>
<dbReference type="InterPro" id="IPR048280">
    <property type="entry name" value="COX6B-like"/>
</dbReference>
<protein>
    <recommendedName>
        <fullName evidence="8">Cytochrome c oxidase, subunit VIb</fullName>
    </recommendedName>
</protein>
<dbReference type="PANTHER" id="PTHR47677:SF1">
    <property type="entry name" value="CYTOCHROME C OXIDASE ASSEMBLY FACTOR 6"/>
    <property type="match status" value="1"/>
</dbReference>
<feature type="compositionally biased region" description="Basic and acidic residues" evidence="5">
    <location>
        <begin position="138"/>
        <end position="153"/>
    </location>
</feature>
<evidence type="ECO:0000313" key="7">
    <source>
        <dbReference type="Proteomes" id="UP000557566"/>
    </source>
</evidence>
<dbReference type="Gene3D" id="1.10.10.140">
    <property type="entry name" value="Cytochrome c oxidase, subunit VIb"/>
    <property type="match status" value="1"/>
</dbReference>
<sequence length="153" mass="17164">MGWWEWWPLSSSSSSSSTSSSSPSPPRRADAIRSGAAIPTRAERLQCWAARDTYFSCLDAHDILDATRDPPAARRACPRESDVFERDCAAAWVTHFKQWRVADAQKRRRLEELRKQGAHEMSLQTSFSPEAAGSKPAKSKDDIQGMLERKRGA</sequence>
<dbReference type="Pfam" id="PF02297">
    <property type="entry name" value="COX6B"/>
    <property type="match status" value="1"/>
</dbReference>
<feature type="compositionally biased region" description="Low complexity" evidence="5">
    <location>
        <begin position="10"/>
        <end position="22"/>
    </location>
</feature>
<evidence type="ECO:0000256" key="4">
    <source>
        <dbReference type="ARBA" id="ARBA00023157"/>
    </source>
</evidence>
<dbReference type="Proteomes" id="UP000557566">
    <property type="component" value="Unassembled WGS sequence"/>
</dbReference>
<dbReference type="GO" id="GO:0005758">
    <property type="term" value="C:mitochondrial intermembrane space"/>
    <property type="evidence" value="ECO:0007669"/>
    <property type="project" value="TreeGrafter"/>
</dbReference>
<accession>A0A8H4PQG2</accession>
<dbReference type="OrthoDB" id="5545577at2759"/>
<keyword evidence="3" id="KW-0496">Mitochondrion</keyword>
<evidence type="ECO:0000313" key="6">
    <source>
        <dbReference type="EMBL" id="KAF4508585.1"/>
    </source>
</evidence>
<dbReference type="PANTHER" id="PTHR47677">
    <property type="entry name" value="CYTOCHROME C OXIDASE ASSEMBLY FACTOR 6"/>
    <property type="match status" value="1"/>
</dbReference>
<dbReference type="EMBL" id="JAAVMX010000005">
    <property type="protein sequence ID" value="KAF4508585.1"/>
    <property type="molecule type" value="Genomic_DNA"/>
</dbReference>
<keyword evidence="4" id="KW-1015">Disulfide bond</keyword>